<evidence type="ECO:0000313" key="2">
    <source>
        <dbReference type="Proteomes" id="UP000078225"/>
    </source>
</evidence>
<keyword evidence="2" id="KW-1185">Reference proteome</keyword>
<dbReference type="AlphaFoldDB" id="A0A1B7L2L7"/>
<organism evidence="1 2">
    <name type="scientific">Mangrovibacter phragmitis</name>
    <dbReference type="NCBI Taxonomy" id="1691903"/>
    <lineage>
        <taxon>Bacteria</taxon>
        <taxon>Pseudomonadati</taxon>
        <taxon>Pseudomonadota</taxon>
        <taxon>Gammaproteobacteria</taxon>
        <taxon>Enterobacterales</taxon>
        <taxon>Enterobacteriaceae</taxon>
        <taxon>Mangrovibacter</taxon>
    </lineage>
</organism>
<sequence>MTNISEPLFAKPVHSFQAKFVMSQPITLIEADMFNVCFGTQRTVTDHFLLKMLLIGFALKVSN</sequence>
<protein>
    <recommendedName>
        <fullName evidence="3">Transposase</fullName>
    </recommendedName>
</protein>
<gene>
    <name evidence="1" type="ORF">A9B99_09020</name>
</gene>
<dbReference type="EMBL" id="LYRP01000022">
    <property type="protein sequence ID" value="OAT76445.1"/>
    <property type="molecule type" value="Genomic_DNA"/>
</dbReference>
<dbReference type="Proteomes" id="UP000078225">
    <property type="component" value="Unassembled WGS sequence"/>
</dbReference>
<comment type="caution">
    <text evidence="1">The sequence shown here is derived from an EMBL/GenBank/DDBJ whole genome shotgun (WGS) entry which is preliminary data.</text>
</comment>
<evidence type="ECO:0000313" key="1">
    <source>
        <dbReference type="EMBL" id="OAT76445.1"/>
    </source>
</evidence>
<evidence type="ECO:0008006" key="3">
    <source>
        <dbReference type="Google" id="ProtNLM"/>
    </source>
</evidence>
<name>A0A1B7L2L7_9ENTR</name>
<proteinExistence type="predicted"/>
<accession>A0A1B7L2L7</accession>
<reference evidence="2" key="1">
    <citation type="submission" date="2016-05" db="EMBL/GenBank/DDBJ databases">
        <authorList>
            <person name="Behera P."/>
            <person name="Vaishampayan P."/>
            <person name="Singh N."/>
            <person name="Raina V."/>
            <person name="Suar M."/>
            <person name="Pattnaik A."/>
            <person name="Rastogi G."/>
        </authorList>
    </citation>
    <scope>NUCLEOTIDE SEQUENCE [LARGE SCALE GENOMIC DNA]</scope>
    <source>
        <strain evidence="2">MP23</strain>
    </source>
</reference>